<protein>
    <recommendedName>
        <fullName evidence="3">Vps72/YL1 N-terminal domain-containing protein</fullName>
    </recommendedName>
</protein>
<dbReference type="InterPro" id="IPR046757">
    <property type="entry name" value="YL1_N"/>
</dbReference>
<evidence type="ECO:0000256" key="2">
    <source>
        <dbReference type="SAM" id="MobiDB-lite"/>
    </source>
</evidence>
<dbReference type="Pfam" id="PF05764">
    <property type="entry name" value="YL1"/>
    <property type="match status" value="1"/>
</dbReference>
<gene>
    <name evidence="4" type="ORF">LWI29_019937</name>
</gene>
<evidence type="ECO:0000313" key="5">
    <source>
        <dbReference type="Proteomes" id="UP001168877"/>
    </source>
</evidence>
<name>A0AA39VTS7_ACESA</name>
<reference evidence="4" key="2">
    <citation type="submission" date="2023-06" db="EMBL/GenBank/DDBJ databases">
        <authorList>
            <person name="Swenson N.G."/>
            <person name="Wegrzyn J.L."/>
            <person name="Mcevoy S.L."/>
        </authorList>
    </citation>
    <scope>NUCLEOTIDE SEQUENCE</scope>
    <source>
        <strain evidence="4">NS2018</strain>
        <tissue evidence="4">Leaf</tissue>
    </source>
</reference>
<keyword evidence="5" id="KW-1185">Reference proteome</keyword>
<evidence type="ECO:0000313" key="4">
    <source>
        <dbReference type="EMBL" id="KAK0592482.1"/>
    </source>
</evidence>
<accession>A0AA39VTS7</accession>
<organism evidence="4 5">
    <name type="scientific">Acer saccharum</name>
    <name type="common">Sugar maple</name>
    <dbReference type="NCBI Taxonomy" id="4024"/>
    <lineage>
        <taxon>Eukaryota</taxon>
        <taxon>Viridiplantae</taxon>
        <taxon>Streptophyta</taxon>
        <taxon>Embryophyta</taxon>
        <taxon>Tracheophyta</taxon>
        <taxon>Spermatophyta</taxon>
        <taxon>Magnoliopsida</taxon>
        <taxon>eudicotyledons</taxon>
        <taxon>Gunneridae</taxon>
        <taxon>Pentapetalae</taxon>
        <taxon>rosids</taxon>
        <taxon>malvids</taxon>
        <taxon>Sapindales</taxon>
        <taxon>Sapindaceae</taxon>
        <taxon>Hippocastanoideae</taxon>
        <taxon>Acereae</taxon>
        <taxon>Acer</taxon>
    </lineage>
</organism>
<dbReference type="EMBL" id="JAUESC010000380">
    <property type="protein sequence ID" value="KAK0592482.1"/>
    <property type="molecule type" value="Genomic_DNA"/>
</dbReference>
<evidence type="ECO:0000259" key="3">
    <source>
        <dbReference type="Pfam" id="PF05764"/>
    </source>
</evidence>
<dbReference type="GO" id="GO:0005634">
    <property type="term" value="C:nucleus"/>
    <property type="evidence" value="ECO:0007669"/>
    <property type="project" value="TreeGrafter"/>
</dbReference>
<feature type="compositionally biased region" description="Basic and acidic residues" evidence="2">
    <location>
        <begin position="206"/>
        <end position="217"/>
    </location>
</feature>
<evidence type="ECO:0000256" key="1">
    <source>
        <dbReference type="SAM" id="Coils"/>
    </source>
</evidence>
<feature type="compositionally biased region" description="Basic and acidic residues" evidence="2">
    <location>
        <begin position="187"/>
        <end position="198"/>
    </location>
</feature>
<dbReference type="PANTHER" id="PTHR13275:SF4">
    <property type="entry name" value="VACUOLAR PROTEIN SORTING-ASSOCIATED PROTEIN 72 HOMOLOG"/>
    <property type="match status" value="1"/>
</dbReference>
<reference evidence="4" key="1">
    <citation type="journal article" date="2022" name="Plant J.">
        <title>Strategies of tolerance reflected in two North American maple genomes.</title>
        <authorList>
            <person name="McEvoy S.L."/>
            <person name="Sezen U.U."/>
            <person name="Trouern-Trend A."/>
            <person name="McMahon S.M."/>
            <person name="Schaberg P.G."/>
            <person name="Yang J."/>
            <person name="Wegrzyn J.L."/>
            <person name="Swenson N.G."/>
        </authorList>
    </citation>
    <scope>NUCLEOTIDE SEQUENCE</scope>
    <source>
        <strain evidence="4">NS2018</strain>
    </source>
</reference>
<sequence>MFDQRIFLPPATVPSPGSPKVLSSAAATAAAVVVANLQLSSSQIAYATAGEAWKWMGHVIMPSNSLKRSRGFGGRSWKPLTKKMRMFFLDRVSRATRGKRMTKLLDEEIEEDELFWNQDALKEEEEDFNYEEEPEVADEFDSDFDEDEPEPDEEGENDADERVQKKKRLIFPGKPSTKKKKKQKVLSKLDSDPKDLKLTQESTPPENHDVPDDTEGERTIRKSTRTAVIVRQAERDAIRAALQATMKPIKRKKEGEEKRMTQEEMLLEAAQTEIINLRNLERVLAREEEVKKEQLCIKLSTVARRFDFYQKMVVHIWNSVKECPFSQRSQLHPFLVSNHIYDDIMIMSYFLGTNAGVASSENILPYQSSPAGF</sequence>
<dbReference type="AlphaFoldDB" id="A0AA39VTS7"/>
<proteinExistence type="predicted"/>
<feature type="compositionally biased region" description="Basic residues" evidence="2">
    <location>
        <begin position="176"/>
        <end position="185"/>
    </location>
</feature>
<keyword evidence="1" id="KW-0175">Coiled coil</keyword>
<feature type="compositionally biased region" description="Acidic residues" evidence="2">
    <location>
        <begin position="124"/>
        <end position="159"/>
    </location>
</feature>
<dbReference type="Proteomes" id="UP001168877">
    <property type="component" value="Unassembled WGS sequence"/>
</dbReference>
<feature type="region of interest" description="Disordered" evidence="2">
    <location>
        <begin position="124"/>
        <end position="217"/>
    </location>
</feature>
<feature type="domain" description="Vps72/YL1 N-terminal" evidence="3">
    <location>
        <begin position="91"/>
        <end position="295"/>
    </location>
</feature>
<comment type="caution">
    <text evidence="4">The sequence shown here is derived from an EMBL/GenBank/DDBJ whole genome shotgun (WGS) entry which is preliminary data.</text>
</comment>
<dbReference type="PANTHER" id="PTHR13275">
    <property type="entry name" value="YL-1 PROTEIN TRANSCRIPTION FACTOR-LIKE 1"/>
    <property type="match status" value="1"/>
</dbReference>
<feature type="coiled-coil region" evidence="1">
    <location>
        <begin position="253"/>
        <end position="287"/>
    </location>
</feature>